<dbReference type="Proteomes" id="UP001153076">
    <property type="component" value="Unassembled WGS sequence"/>
</dbReference>
<evidence type="ECO:0000313" key="1">
    <source>
        <dbReference type="EMBL" id="KAJ8426158.1"/>
    </source>
</evidence>
<sequence length="260" mass="30367">MYIIIHVRKGVFLVRFGNLQDKQMEEGSGVCYFDSKPFLFPILDMKFWGAESLSKIGRLLGIPLKTDRYTKERSVLRYARLLINIPLDGSFPDYIEFFNDNEMLLRQHVAYEWKPLKCSHCHMFGHKEPICKKKGEEEVPVGSQEQRRKENITAEFTPVQKRATARQPEQATPSDPSLLNSFQALQMDLYLNKLRPLLSKLNRQHFADLRAQTEKARSDLTNIQFILQQDPTNDELLQKELDARKRYTDIMSSCLLLIQQ</sequence>
<dbReference type="PANTHER" id="PTHR31286">
    <property type="entry name" value="GLYCINE-RICH CELL WALL STRUCTURAL PROTEIN 1.8-LIKE"/>
    <property type="match status" value="1"/>
</dbReference>
<organism evidence="1 2">
    <name type="scientific">Carnegiea gigantea</name>
    <dbReference type="NCBI Taxonomy" id="171969"/>
    <lineage>
        <taxon>Eukaryota</taxon>
        <taxon>Viridiplantae</taxon>
        <taxon>Streptophyta</taxon>
        <taxon>Embryophyta</taxon>
        <taxon>Tracheophyta</taxon>
        <taxon>Spermatophyta</taxon>
        <taxon>Magnoliopsida</taxon>
        <taxon>eudicotyledons</taxon>
        <taxon>Gunneridae</taxon>
        <taxon>Pentapetalae</taxon>
        <taxon>Caryophyllales</taxon>
        <taxon>Cactineae</taxon>
        <taxon>Cactaceae</taxon>
        <taxon>Cactoideae</taxon>
        <taxon>Echinocereeae</taxon>
        <taxon>Carnegiea</taxon>
    </lineage>
</organism>
<comment type="caution">
    <text evidence="1">The sequence shown here is derived from an EMBL/GenBank/DDBJ whole genome shotgun (WGS) entry which is preliminary data.</text>
</comment>
<dbReference type="InterPro" id="IPR040256">
    <property type="entry name" value="At4g02000-like"/>
</dbReference>
<name>A0A9Q1GX65_9CARY</name>
<accession>A0A9Q1GX65</accession>
<dbReference type="AlphaFoldDB" id="A0A9Q1GX65"/>
<evidence type="ECO:0000313" key="2">
    <source>
        <dbReference type="Proteomes" id="UP001153076"/>
    </source>
</evidence>
<dbReference type="EMBL" id="JAKOGI010001341">
    <property type="protein sequence ID" value="KAJ8426158.1"/>
    <property type="molecule type" value="Genomic_DNA"/>
</dbReference>
<evidence type="ECO:0008006" key="3">
    <source>
        <dbReference type="Google" id="ProtNLM"/>
    </source>
</evidence>
<dbReference type="PANTHER" id="PTHR31286:SF165">
    <property type="entry name" value="DUF4283 DOMAIN-CONTAINING PROTEIN"/>
    <property type="match status" value="1"/>
</dbReference>
<keyword evidence="2" id="KW-1185">Reference proteome</keyword>
<gene>
    <name evidence="1" type="ORF">Cgig2_032640</name>
</gene>
<reference evidence="1" key="1">
    <citation type="submission" date="2022-04" db="EMBL/GenBank/DDBJ databases">
        <title>Carnegiea gigantea Genome sequencing and assembly v2.</title>
        <authorList>
            <person name="Copetti D."/>
            <person name="Sanderson M.J."/>
            <person name="Burquez A."/>
            <person name="Wojciechowski M.F."/>
        </authorList>
    </citation>
    <scope>NUCLEOTIDE SEQUENCE</scope>
    <source>
        <strain evidence="1">SGP5-SGP5p</strain>
        <tissue evidence="1">Aerial part</tissue>
    </source>
</reference>
<dbReference type="OrthoDB" id="425619at2759"/>
<protein>
    <recommendedName>
        <fullName evidence="3">DUF4283 domain-containing protein</fullName>
    </recommendedName>
</protein>
<proteinExistence type="predicted"/>